<reference evidence="1" key="1">
    <citation type="submission" date="2021-01" db="EMBL/GenBank/DDBJ databases">
        <authorList>
            <consortium name="Genoscope - CEA"/>
            <person name="William W."/>
        </authorList>
    </citation>
    <scope>NUCLEOTIDE SEQUENCE</scope>
</reference>
<accession>A0A8S1MNJ6</accession>
<dbReference type="AlphaFoldDB" id="A0A8S1MNJ6"/>
<dbReference type="EMBL" id="CAJJDN010000041">
    <property type="protein sequence ID" value="CAD8081169.1"/>
    <property type="molecule type" value="Genomic_DNA"/>
</dbReference>
<gene>
    <name evidence="1" type="ORF">PSON_ATCC_30995.1.T0410267</name>
</gene>
<organism evidence="1 2">
    <name type="scientific">Paramecium sonneborni</name>
    <dbReference type="NCBI Taxonomy" id="65129"/>
    <lineage>
        <taxon>Eukaryota</taxon>
        <taxon>Sar</taxon>
        <taxon>Alveolata</taxon>
        <taxon>Ciliophora</taxon>
        <taxon>Intramacronucleata</taxon>
        <taxon>Oligohymenophorea</taxon>
        <taxon>Peniculida</taxon>
        <taxon>Parameciidae</taxon>
        <taxon>Paramecium</taxon>
    </lineage>
</organism>
<keyword evidence="2" id="KW-1185">Reference proteome</keyword>
<comment type="caution">
    <text evidence="1">The sequence shown here is derived from an EMBL/GenBank/DDBJ whole genome shotgun (WGS) entry which is preliminary data.</text>
</comment>
<sequence length="147" mass="17475">MKNFIKTNTYKNDIASNEKVLRDIELYEKIFLTTKYENKKQQSLSIRRLLPNIQYSQHQQSNNTNQQSIHTNSYKFTTQVDQDSSYSNQYYQGFSKKKMPFSLIDCSKYLKSSNSTNYFQQKKSLSPSKQKIVIVNHQGRPQTYFIR</sequence>
<evidence type="ECO:0000313" key="2">
    <source>
        <dbReference type="Proteomes" id="UP000692954"/>
    </source>
</evidence>
<evidence type="ECO:0000313" key="1">
    <source>
        <dbReference type="EMBL" id="CAD8081169.1"/>
    </source>
</evidence>
<dbReference type="Proteomes" id="UP000692954">
    <property type="component" value="Unassembled WGS sequence"/>
</dbReference>
<protein>
    <submittedName>
        <fullName evidence="1">Uncharacterized protein</fullName>
    </submittedName>
</protein>
<dbReference type="OrthoDB" id="306477at2759"/>
<name>A0A8S1MNJ6_9CILI</name>
<proteinExistence type="predicted"/>